<dbReference type="GO" id="GO:0051225">
    <property type="term" value="P:spindle assembly"/>
    <property type="evidence" value="ECO:0007669"/>
    <property type="project" value="InterPro"/>
</dbReference>
<dbReference type="GO" id="GO:1990498">
    <property type="term" value="C:mitotic spindle microtubule"/>
    <property type="evidence" value="ECO:0007669"/>
    <property type="project" value="TreeGrafter"/>
</dbReference>
<dbReference type="GO" id="GO:0008017">
    <property type="term" value="F:microtubule binding"/>
    <property type="evidence" value="ECO:0007669"/>
    <property type="project" value="TreeGrafter"/>
</dbReference>
<dbReference type="PANTHER" id="PTHR16151:SF2">
    <property type="entry name" value="HAUS AUGMIN-LIKE COMPLEX SUBUNIT 6"/>
    <property type="match status" value="1"/>
</dbReference>
<feature type="region of interest" description="Disordered" evidence="1">
    <location>
        <begin position="67"/>
        <end position="104"/>
    </location>
</feature>
<dbReference type="EMBL" id="JAJGCB010000002">
    <property type="protein sequence ID" value="KAJ8994972.1"/>
    <property type="molecule type" value="Genomic_DNA"/>
</dbReference>
<protein>
    <recommendedName>
        <fullName evidence="2">HAUS augmin-like complex subunit 6 N-terminal domain-containing protein</fullName>
    </recommendedName>
</protein>
<evidence type="ECO:0000313" key="4">
    <source>
        <dbReference type="Proteomes" id="UP001161757"/>
    </source>
</evidence>
<dbReference type="PANTHER" id="PTHR16151">
    <property type="entry name" value="HAUS AUGMIN-LIKE COMPLEX SUBUNIT 6"/>
    <property type="match status" value="1"/>
</dbReference>
<accession>A0AAN6F0G8</accession>
<sequence length="514" mass="56249">MDNPITNPSDTGIAIHWIPRSDIAIFIRALHLLNLDLLPDFPGISESTFTSNNVSLSQSHISTAAGNATATASKLPSSRSANPNHKHTSTSTSTSKVTTQNAPPSTSRVKAIEWCLYRLFEILNPEGTRAKLAAYFPPTTPSHSLNLRAALYKWLTELKKDGSLPRETVLRKTMLDECKGEKFDELMARFAMFVVRRSLTNAASGKDGVVSVVKGKQPPAQITAPVATEAQSNPKSRARPITVVSRHLKEDQTQNQDQIPHLILAYRVSLHQTLLRRQALRQKATTAVTELDRLQHDINRRLQAVASSEPNDNSEEFELSEQEYDALKDQIYHAFAAERQWGDYILNGNPAGFPSSSAVTAGGGGITDFISSWDKTGKSQLQSSPKSESEPEAETFINQPVTSFTQSESRVRPGQEAMTHLQQCILEHQARTQRLSGLRESILAARRRLSEDESQPAPLAAEIESTEADTERRGDTFTTTTTTGTATATAAAAAAAGPRFNRHQALTLTSIGIC</sequence>
<dbReference type="AlphaFoldDB" id="A0AAN6F0G8"/>
<organism evidence="3 4">
    <name type="scientific">Exophiala dermatitidis</name>
    <name type="common">Black yeast-like fungus</name>
    <name type="synonym">Wangiella dermatitidis</name>
    <dbReference type="NCBI Taxonomy" id="5970"/>
    <lineage>
        <taxon>Eukaryota</taxon>
        <taxon>Fungi</taxon>
        <taxon>Dikarya</taxon>
        <taxon>Ascomycota</taxon>
        <taxon>Pezizomycotina</taxon>
        <taxon>Eurotiomycetes</taxon>
        <taxon>Chaetothyriomycetidae</taxon>
        <taxon>Chaetothyriales</taxon>
        <taxon>Herpotrichiellaceae</taxon>
        <taxon>Exophiala</taxon>
    </lineage>
</organism>
<dbReference type="Proteomes" id="UP001161757">
    <property type="component" value="Unassembled WGS sequence"/>
</dbReference>
<feature type="region of interest" description="Disordered" evidence="1">
    <location>
        <begin position="448"/>
        <end position="481"/>
    </location>
</feature>
<feature type="compositionally biased region" description="Low complexity" evidence="1">
    <location>
        <begin position="89"/>
        <end position="99"/>
    </location>
</feature>
<feature type="domain" description="HAUS augmin-like complex subunit 6 N-terminal" evidence="2">
    <location>
        <begin position="105"/>
        <end position="286"/>
    </location>
</feature>
<feature type="compositionally biased region" description="Polar residues" evidence="1">
    <location>
        <begin position="74"/>
        <end position="83"/>
    </location>
</feature>
<dbReference type="InterPro" id="IPR028163">
    <property type="entry name" value="HAUS_6_N"/>
</dbReference>
<comment type="caution">
    <text evidence="3">The sequence shown here is derived from an EMBL/GenBank/DDBJ whole genome shotgun (WGS) entry which is preliminary data.</text>
</comment>
<gene>
    <name evidence="3" type="ORF">HRR80_001666</name>
</gene>
<name>A0AAN6F0G8_EXODE</name>
<evidence type="ECO:0000256" key="1">
    <source>
        <dbReference type="SAM" id="MobiDB-lite"/>
    </source>
</evidence>
<evidence type="ECO:0000259" key="2">
    <source>
        <dbReference type="Pfam" id="PF14661"/>
    </source>
</evidence>
<proteinExistence type="predicted"/>
<dbReference type="Pfam" id="PF14661">
    <property type="entry name" value="HAUS6_N"/>
    <property type="match status" value="1"/>
</dbReference>
<evidence type="ECO:0000313" key="3">
    <source>
        <dbReference type="EMBL" id="KAJ8994972.1"/>
    </source>
</evidence>
<dbReference type="GO" id="GO:0070652">
    <property type="term" value="C:HAUS complex"/>
    <property type="evidence" value="ECO:0007669"/>
    <property type="project" value="InterPro"/>
</dbReference>
<reference evidence="3" key="1">
    <citation type="submission" date="2023-01" db="EMBL/GenBank/DDBJ databases">
        <title>Exophiala dermititidis isolated from Cystic Fibrosis Patient.</title>
        <authorList>
            <person name="Kurbessoian T."/>
            <person name="Crocker A."/>
            <person name="Murante D."/>
            <person name="Hogan D.A."/>
            <person name="Stajich J.E."/>
        </authorList>
    </citation>
    <scope>NUCLEOTIDE SEQUENCE</scope>
    <source>
        <strain evidence="3">Ex8</strain>
    </source>
</reference>
<dbReference type="InterPro" id="IPR026797">
    <property type="entry name" value="HAUS_6"/>
</dbReference>